<comment type="caution">
    <text evidence="1">The sequence shown here is derived from an EMBL/GenBank/DDBJ whole genome shotgun (WGS) entry which is preliminary data.</text>
</comment>
<name>A0A327YZ27_9ACTN</name>
<organism evidence="1 2">
    <name type="scientific">Actinoplanes lutulentus</name>
    <dbReference type="NCBI Taxonomy" id="1287878"/>
    <lineage>
        <taxon>Bacteria</taxon>
        <taxon>Bacillati</taxon>
        <taxon>Actinomycetota</taxon>
        <taxon>Actinomycetes</taxon>
        <taxon>Micromonosporales</taxon>
        <taxon>Micromonosporaceae</taxon>
        <taxon>Actinoplanes</taxon>
    </lineage>
</organism>
<reference evidence="1 2" key="1">
    <citation type="submission" date="2018-06" db="EMBL/GenBank/DDBJ databases">
        <title>Genomic Encyclopedia of Type Strains, Phase III (KMG-III): the genomes of soil and plant-associated and newly described type strains.</title>
        <authorList>
            <person name="Whitman W."/>
        </authorList>
    </citation>
    <scope>NUCLEOTIDE SEQUENCE [LARGE SCALE GENOMIC DNA]</scope>
    <source>
        <strain evidence="1 2">CGMCC 4.7090</strain>
    </source>
</reference>
<dbReference type="AlphaFoldDB" id="A0A327YZ27"/>
<keyword evidence="2" id="KW-1185">Reference proteome</keyword>
<evidence type="ECO:0000313" key="1">
    <source>
        <dbReference type="EMBL" id="RAK26258.1"/>
    </source>
</evidence>
<gene>
    <name evidence="1" type="ORF">B0I29_128108</name>
</gene>
<proteinExistence type="predicted"/>
<protein>
    <submittedName>
        <fullName evidence="1">Uncharacterized protein</fullName>
    </submittedName>
</protein>
<accession>A0A327YZ27</accession>
<sequence>MVTQELLNAAATDPDSPAWTAIRRAQADASLLPWLARTAAGFDPRARDGVVVLAGILAVEATDEERATHSSEIAQLKSFAAELLPTMTDDEDYVILRQAMLALDGDEIWGTWLDALNAGEIDVPCPECDEPLLYALTDDTIEPGLSSPLATQLHTEAVQAGRPALAAALTQMFGHVTCPECATRFGLGDQVT</sequence>
<dbReference type="EMBL" id="QLMJ01000028">
    <property type="protein sequence ID" value="RAK26258.1"/>
    <property type="molecule type" value="Genomic_DNA"/>
</dbReference>
<dbReference type="Proteomes" id="UP000249341">
    <property type="component" value="Unassembled WGS sequence"/>
</dbReference>
<evidence type="ECO:0000313" key="2">
    <source>
        <dbReference type="Proteomes" id="UP000249341"/>
    </source>
</evidence>
<dbReference type="RefSeq" id="WP_181558255.1">
    <property type="nucleotide sequence ID" value="NZ_JACHWI010000014.1"/>
</dbReference>